<dbReference type="InterPro" id="IPR009051">
    <property type="entry name" value="Helical_ferredxn"/>
</dbReference>
<dbReference type="EC" id="1.8.1.-" evidence="3"/>
<dbReference type="NCBIfam" id="TIGR01316">
    <property type="entry name" value="gltA"/>
    <property type="match status" value="1"/>
</dbReference>
<reference evidence="4" key="1">
    <citation type="journal article" date="2009" name="Environ. Microbiol.">
        <title>Contribution of mobile genetic elements to Desulfovibrio vulgaris genome plasticity.</title>
        <authorList>
            <person name="Walker C.B."/>
            <person name="Stolyar S."/>
            <person name="Chivian D."/>
            <person name="Pinel N."/>
            <person name="Gabster J.A."/>
            <person name="Dehal P.S."/>
            <person name="He Z."/>
            <person name="Yang Z.K."/>
            <person name="Yen H.C."/>
            <person name="Zhou J."/>
            <person name="Wall J.D."/>
            <person name="Hazen T.C."/>
            <person name="Arkin A.P."/>
            <person name="Stahl D.A."/>
        </authorList>
    </citation>
    <scope>NUCLEOTIDE SEQUENCE [LARGE SCALE GENOMIC DNA]</scope>
    <source>
        <strain evidence="4">DP4</strain>
    </source>
</reference>
<sequence>MNSDKKGRSLQPRVPMPCQPAHERVGNFDEVALGYSREDAMREASRCLQCKKPKCVKGCPVEVQIPQFIAALAKGDVESAYRTLRETNSLPAVCGRVCPQENQCEGACILGAKGQPVAIGRLERYAADTYMALDACDQLTGRPECPLIDPDLKVACIGSGPSSLTVAGYLSSRGFKVTVYEALHELGGVLVYGIPEFRLPKSDIVEKEIAALRQQEVEFVTNWVGGRTFSIDDLFAEGYKAVFIGVGAGLPRFLDIPGENLVGVFSANEYLTRVNLGRAYGFPDYDTPVYRGREVTVFGGGNVAMDAARTALRLGAESVRIVYRRTRDEMPARLEELEHAEEEGVRLELLAAPLGFKGDADGRLTAVTLQRMELGEPDASGRRSPRPVEGAVYDLPTDLAVIAVGTRPNPILLEATPGLTLDRRGYIAVDEATGMTSIPGVYAGGDIVTGAATVILAMGAGRRAAKDIEARLRPAT</sequence>
<proteinExistence type="predicted"/>
<dbReference type="GO" id="GO:0051536">
    <property type="term" value="F:iron-sulfur cluster binding"/>
    <property type="evidence" value="ECO:0007669"/>
    <property type="project" value="InterPro"/>
</dbReference>
<dbReference type="PRINTS" id="PR00419">
    <property type="entry name" value="ADXRDTASE"/>
</dbReference>
<dbReference type="RefSeq" id="WP_011791823.1">
    <property type="nucleotide sequence ID" value="NC_008751.1"/>
</dbReference>
<dbReference type="SUPFAM" id="SSF46548">
    <property type="entry name" value="alpha-helical ferredoxin"/>
    <property type="match status" value="1"/>
</dbReference>
<accession>A0A0H3A6R4</accession>
<keyword evidence="3" id="KW-0560">Oxidoreductase</keyword>
<dbReference type="PANTHER" id="PTHR42783:SF3">
    <property type="entry name" value="GLUTAMATE SYNTHASE [NADPH] SMALL CHAIN-RELATED"/>
    <property type="match status" value="1"/>
</dbReference>
<gene>
    <name evidence="3" type="ordered locus">Dvul_0766</name>
</gene>
<dbReference type="InterPro" id="IPR036188">
    <property type="entry name" value="FAD/NAD-bd_sf"/>
</dbReference>
<dbReference type="Pfam" id="PF14691">
    <property type="entry name" value="Fer4_20"/>
    <property type="match status" value="1"/>
</dbReference>
<dbReference type="SUPFAM" id="SSF51971">
    <property type="entry name" value="Nucleotide-binding domain"/>
    <property type="match status" value="1"/>
</dbReference>
<dbReference type="HOGENOM" id="CLU_000422_3_3_7"/>
<dbReference type="InterPro" id="IPR006004">
    <property type="entry name" value="SudA-like"/>
</dbReference>
<name>A0A0H3A6R4_NITV4</name>
<protein>
    <submittedName>
        <fullName evidence="3">Sulfide dehydrogenase (Flavoprotein) subunit SudA</fullName>
        <ecNumber evidence="3">1.8.1.-</ecNumber>
    </submittedName>
</protein>
<dbReference type="Proteomes" id="UP000009173">
    <property type="component" value="Chromosome"/>
</dbReference>
<dbReference type="InterPro" id="IPR023753">
    <property type="entry name" value="FAD/NAD-binding_dom"/>
</dbReference>
<dbReference type="Gene3D" id="3.50.50.60">
    <property type="entry name" value="FAD/NAD(P)-binding domain"/>
    <property type="match status" value="3"/>
</dbReference>
<evidence type="ECO:0000313" key="4">
    <source>
        <dbReference type="Proteomes" id="UP000009173"/>
    </source>
</evidence>
<dbReference type="PANTHER" id="PTHR42783">
    <property type="entry name" value="GLUTAMATE SYNTHASE [NADPH] SMALL CHAIN"/>
    <property type="match status" value="1"/>
</dbReference>
<evidence type="ECO:0000313" key="3">
    <source>
        <dbReference type="EMBL" id="ABM27789.1"/>
    </source>
</evidence>
<feature type="domain" description="Dihydroprymidine dehydrogenase" evidence="2">
    <location>
        <begin position="25"/>
        <end position="132"/>
    </location>
</feature>
<dbReference type="InterPro" id="IPR028261">
    <property type="entry name" value="DPD_II"/>
</dbReference>
<evidence type="ECO:0000259" key="1">
    <source>
        <dbReference type="Pfam" id="PF07992"/>
    </source>
</evidence>
<evidence type="ECO:0000259" key="2">
    <source>
        <dbReference type="Pfam" id="PF14691"/>
    </source>
</evidence>
<dbReference type="Gene3D" id="1.10.1060.10">
    <property type="entry name" value="Alpha-helical ferredoxin"/>
    <property type="match status" value="1"/>
</dbReference>
<organism evidence="3 4">
    <name type="scientific">Nitratidesulfovibrio vulgaris (strain DP4)</name>
    <name type="common">Desulfovibrio vulgaris</name>
    <dbReference type="NCBI Taxonomy" id="391774"/>
    <lineage>
        <taxon>Bacteria</taxon>
        <taxon>Pseudomonadati</taxon>
        <taxon>Thermodesulfobacteriota</taxon>
        <taxon>Desulfovibrionia</taxon>
        <taxon>Desulfovibrionales</taxon>
        <taxon>Desulfovibrionaceae</taxon>
        <taxon>Nitratidesulfovibrio</taxon>
    </lineage>
</organism>
<dbReference type="GO" id="GO:0016491">
    <property type="term" value="F:oxidoreductase activity"/>
    <property type="evidence" value="ECO:0007669"/>
    <property type="project" value="UniProtKB-KW"/>
</dbReference>
<dbReference type="EMBL" id="CP000527">
    <property type="protein sequence ID" value="ABM27789.1"/>
    <property type="molecule type" value="Genomic_DNA"/>
</dbReference>
<dbReference type="AlphaFoldDB" id="A0A0H3A6R4"/>
<dbReference type="Pfam" id="PF07992">
    <property type="entry name" value="Pyr_redox_2"/>
    <property type="match status" value="1"/>
</dbReference>
<dbReference type="KEGG" id="dvl:Dvul_0766"/>
<feature type="domain" description="FAD/NAD(P)-binding" evidence="1">
    <location>
        <begin position="153"/>
        <end position="461"/>
    </location>
</feature>